<comment type="caution">
    <text evidence="1">The sequence shown here is derived from an EMBL/GenBank/DDBJ whole genome shotgun (WGS) entry which is preliminary data.</text>
</comment>
<organism evidence="1 2">
    <name type="scientific">Coleophoma crateriformis</name>
    <dbReference type="NCBI Taxonomy" id="565419"/>
    <lineage>
        <taxon>Eukaryota</taxon>
        <taxon>Fungi</taxon>
        <taxon>Dikarya</taxon>
        <taxon>Ascomycota</taxon>
        <taxon>Pezizomycotina</taxon>
        <taxon>Leotiomycetes</taxon>
        <taxon>Helotiales</taxon>
        <taxon>Dermateaceae</taxon>
        <taxon>Coleophoma</taxon>
    </lineage>
</organism>
<dbReference type="Proteomes" id="UP000256328">
    <property type="component" value="Unassembled WGS sequence"/>
</dbReference>
<evidence type="ECO:0000313" key="2">
    <source>
        <dbReference type="Proteomes" id="UP000256328"/>
    </source>
</evidence>
<dbReference type="AlphaFoldDB" id="A0A3D8Q628"/>
<dbReference type="EMBL" id="PDLN01000023">
    <property type="protein sequence ID" value="RDW57273.1"/>
    <property type="molecule type" value="Genomic_DNA"/>
</dbReference>
<sequence length="104" mass="11272">MTPSYDLENVQLSGNNSNGIIVGQPVQSEVATFQKNGVTSAKIGVKIVPLDRQTCGHKGEIFIPDDLPTTKNYTAVNTLETMPTSILLYRNMTTTLGTEKPMAD</sequence>
<evidence type="ECO:0000313" key="1">
    <source>
        <dbReference type="EMBL" id="RDW57273.1"/>
    </source>
</evidence>
<keyword evidence="2" id="KW-1185">Reference proteome</keyword>
<gene>
    <name evidence="1" type="ORF">BP5796_12723</name>
</gene>
<reference evidence="1 2" key="1">
    <citation type="journal article" date="2018" name="IMA Fungus">
        <title>IMA Genome-F 9: Draft genome sequence of Annulohypoxylon stygium, Aspergillus mulundensis, Berkeleyomyces basicola (syn. Thielaviopsis basicola), Ceratocystis smalleyi, two Cercospora beticola strains, Coleophoma cylindrospora, Fusarium fracticaudum, Phialophora cf. hyalina, and Morchella septimelata.</title>
        <authorList>
            <person name="Wingfield B.D."/>
            <person name="Bills G.F."/>
            <person name="Dong Y."/>
            <person name="Huang W."/>
            <person name="Nel W.J."/>
            <person name="Swalarsk-Parry B.S."/>
            <person name="Vaghefi N."/>
            <person name="Wilken P.M."/>
            <person name="An Z."/>
            <person name="de Beer Z.W."/>
            <person name="De Vos L."/>
            <person name="Chen L."/>
            <person name="Duong T.A."/>
            <person name="Gao Y."/>
            <person name="Hammerbacher A."/>
            <person name="Kikkert J.R."/>
            <person name="Li Y."/>
            <person name="Li H."/>
            <person name="Li K."/>
            <person name="Li Q."/>
            <person name="Liu X."/>
            <person name="Ma X."/>
            <person name="Naidoo K."/>
            <person name="Pethybridge S.J."/>
            <person name="Sun J."/>
            <person name="Steenkamp E.T."/>
            <person name="van der Nest M.A."/>
            <person name="van Wyk S."/>
            <person name="Wingfield M.J."/>
            <person name="Xiong C."/>
            <person name="Yue Q."/>
            <person name="Zhang X."/>
        </authorList>
    </citation>
    <scope>NUCLEOTIDE SEQUENCE [LARGE SCALE GENOMIC DNA]</scope>
    <source>
        <strain evidence="1 2">BP5796</strain>
    </source>
</reference>
<proteinExistence type="predicted"/>
<protein>
    <submittedName>
        <fullName evidence="1">Uncharacterized protein</fullName>
    </submittedName>
</protein>
<accession>A0A3D8Q628</accession>
<name>A0A3D8Q628_9HELO</name>